<dbReference type="Proteomes" id="UP000054805">
    <property type="component" value="Unassembled WGS sequence"/>
</dbReference>
<proteinExistence type="predicted"/>
<evidence type="ECO:0000313" key="2">
    <source>
        <dbReference type="Proteomes" id="UP000054805"/>
    </source>
</evidence>
<keyword evidence="2" id="KW-1185">Reference proteome</keyword>
<dbReference type="EMBL" id="JYDS01004927">
    <property type="protein sequence ID" value="KRY94791.1"/>
    <property type="molecule type" value="Genomic_DNA"/>
</dbReference>
<comment type="caution">
    <text evidence="1">The sequence shown here is derived from an EMBL/GenBank/DDBJ whole genome shotgun (WGS) entry which is preliminary data.</text>
</comment>
<dbReference type="AlphaFoldDB" id="A0A0V1G909"/>
<name>A0A0V1G909_TRIPS</name>
<evidence type="ECO:0000313" key="1">
    <source>
        <dbReference type="EMBL" id="KRY94791.1"/>
    </source>
</evidence>
<reference evidence="1 2" key="1">
    <citation type="submission" date="2015-01" db="EMBL/GenBank/DDBJ databases">
        <title>Evolution of Trichinella species and genotypes.</title>
        <authorList>
            <person name="Korhonen P.K."/>
            <person name="Edoardo P."/>
            <person name="Giuseppe L.R."/>
            <person name="Gasser R.B."/>
        </authorList>
    </citation>
    <scope>NUCLEOTIDE SEQUENCE [LARGE SCALE GENOMIC DNA]</scope>
    <source>
        <strain evidence="1">ISS588</strain>
    </source>
</reference>
<organism evidence="1 2">
    <name type="scientific">Trichinella pseudospiralis</name>
    <name type="common">Parasitic roundworm</name>
    <dbReference type="NCBI Taxonomy" id="6337"/>
    <lineage>
        <taxon>Eukaryota</taxon>
        <taxon>Metazoa</taxon>
        <taxon>Ecdysozoa</taxon>
        <taxon>Nematoda</taxon>
        <taxon>Enoplea</taxon>
        <taxon>Dorylaimia</taxon>
        <taxon>Trichinellida</taxon>
        <taxon>Trichinellidae</taxon>
        <taxon>Trichinella</taxon>
    </lineage>
</organism>
<sequence length="35" mass="4131">MELKAFKQNGTILLTIKLTQLEEERDEYRCNVCLS</sequence>
<accession>A0A0V1G909</accession>
<gene>
    <name evidence="1" type="ORF">T4B_646</name>
</gene>
<protein>
    <submittedName>
        <fullName evidence="1">Uncharacterized protein</fullName>
    </submittedName>
</protein>